<sequence>MKPLVLLLSLGLGLSAQAAPMRWTDIRDGSLYLQADRPDTLTIQWVPAWQADANEEHLYLLDGNGNLKGDRLIAASESRGKQSWPLAPGAASYRLEIPGYSFRRYTVEHDERTVALFAPAKVHFSAETRGGDELYFKVAPGEHAVLAGKFHGGVSALLAQRVGDNKQVTLALKPYRAYWQFDQLELPVTQDEQVWRLRLQGSGKVAFWLDGTANLFAQNPQQLKPLREDAGQTRLTLHKETLGPTPNLGIYLPYVLPPQSSFAALDALKPQAGSYYSFVDVTAQNPHHEDAFRQLYQNRFGITQDITLLAGSQRQADLRADTTSNAGLDAWLTATRALGGGGTHYIAFADEPNLNYSSYANYQAIFNSMARQVRSDPANAKAGIRIAMPASSRFVNGPFTDDAADKRGIDWARRLLAESGEQIDALAWHEWMVRDLLATRVYRDSVRRAAELVGLDAKGRPRKALLLDQTNLSSGSSLSPYDQETHFASLWWASVVINSAQDGLLDMLNWFQAADEPNYPKGMVRVLGGDRFELKPVGLAQQFIRQHWLKNVMRLDNDAFEVDVLAMATEHQRSLLGVNKGARLQRVDLAGATCPLTKGALVYFGADSRSREGKFNCQDGRVSFDLPGQTLFALSWSAS</sequence>
<evidence type="ECO:0000256" key="1">
    <source>
        <dbReference type="SAM" id="SignalP"/>
    </source>
</evidence>
<evidence type="ECO:0000313" key="3">
    <source>
        <dbReference type="Proteomes" id="UP000218385"/>
    </source>
</evidence>
<dbReference type="Proteomes" id="UP000218385">
    <property type="component" value="Chromosome"/>
</dbReference>
<name>A0AB33E9G2_9PSED</name>
<dbReference type="Gene3D" id="3.20.20.80">
    <property type="entry name" value="Glycosidases"/>
    <property type="match status" value="1"/>
</dbReference>
<dbReference type="SUPFAM" id="SSF51445">
    <property type="entry name" value="(Trans)glycosidases"/>
    <property type="match status" value="1"/>
</dbReference>
<dbReference type="AlphaFoldDB" id="A0AB33E9G2"/>
<keyword evidence="1" id="KW-0732">Signal</keyword>
<organism evidence="2 3">
    <name type="scientific">Pseudomonas frederiksbergensis</name>
    <dbReference type="NCBI Taxonomy" id="104087"/>
    <lineage>
        <taxon>Bacteria</taxon>
        <taxon>Pseudomonadati</taxon>
        <taxon>Pseudomonadota</taxon>
        <taxon>Gammaproteobacteria</taxon>
        <taxon>Pseudomonadales</taxon>
        <taxon>Pseudomonadaceae</taxon>
        <taxon>Pseudomonas</taxon>
    </lineage>
</organism>
<reference evidence="2 3" key="1">
    <citation type="submission" date="2017-09" db="EMBL/GenBank/DDBJ databases">
        <title>Complete Genome sequence of Lysobacter capsici KNU-15.</title>
        <authorList>
            <person name="Kim M.-C."/>
            <person name="Yi H."/>
            <person name="Lee D.-W."/>
            <person name="Shin J.-H."/>
        </authorList>
    </citation>
    <scope>NUCLEOTIDE SEQUENCE [LARGE SCALE GENOMIC DNA]</scope>
    <source>
        <strain evidence="2 3">KNU-15</strain>
    </source>
</reference>
<proteinExistence type="predicted"/>
<dbReference type="InterPro" id="IPR017853">
    <property type="entry name" value="GH"/>
</dbReference>
<gene>
    <name evidence="2" type="ORF">CNN82_11610</name>
</gene>
<evidence type="ECO:0000313" key="2">
    <source>
        <dbReference type="EMBL" id="ATE77041.1"/>
    </source>
</evidence>
<dbReference type="RefSeq" id="WP_096479929.1">
    <property type="nucleotide sequence ID" value="NZ_CP023466.1"/>
</dbReference>
<feature type="chain" id="PRO_5044278919" evidence="1">
    <location>
        <begin position="19"/>
        <end position="639"/>
    </location>
</feature>
<protein>
    <submittedName>
        <fullName evidence="2">Uncharacterized protein</fullName>
    </submittedName>
</protein>
<dbReference type="EMBL" id="CP023466">
    <property type="protein sequence ID" value="ATE77041.1"/>
    <property type="molecule type" value="Genomic_DNA"/>
</dbReference>
<feature type="signal peptide" evidence="1">
    <location>
        <begin position="1"/>
        <end position="18"/>
    </location>
</feature>
<accession>A0AB33E9G2</accession>